<evidence type="ECO:0000313" key="1">
    <source>
        <dbReference type="EMBL" id="WEW54581.1"/>
    </source>
</evidence>
<dbReference type="AlphaFoldDB" id="A0AAF0IFF0"/>
<name>A0AAF0IFF0_9EURO</name>
<reference evidence="1" key="1">
    <citation type="submission" date="2023-03" db="EMBL/GenBank/DDBJ databases">
        <title>Emydomyces testavorans Genome Sequence.</title>
        <authorList>
            <person name="Hoyer L."/>
        </authorList>
    </citation>
    <scope>NUCLEOTIDE SEQUENCE</scope>
    <source>
        <strain evidence="1">16-2883</strain>
    </source>
</reference>
<accession>A0AAF0IFF0</accession>
<proteinExistence type="predicted"/>
<dbReference type="Proteomes" id="UP001219355">
    <property type="component" value="Chromosome 1"/>
</dbReference>
<organism evidence="1 2">
    <name type="scientific">Emydomyces testavorans</name>
    <dbReference type="NCBI Taxonomy" id="2070801"/>
    <lineage>
        <taxon>Eukaryota</taxon>
        <taxon>Fungi</taxon>
        <taxon>Dikarya</taxon>
        <taxon>Ascomycota</taxon>
        <taxon>Pezizomycotina</taxon>
        <taxon>Eurotiomycetes</taxon>
        <taxon>Eurotiomycetidae</taxon>
        <taxon>Onygenales</taxon>
        <taxon>Nannizziopsiaceae</taxon>
        <taxon>Emydomyces</taxon>
    </lineage>
</organism>
<protein>
    <submittedName>
        <fullName evidence="1">Uncharacterized protein</fullName>
    </submittedName>
</protein>
<keyword evidence="2" id="KW-1185">Reference proteome</keyword>
<evidence type="ECO:0000313" key="2">
    <source>
        <dbReference type="Proteomes" id="UP001219355"/>
    </source>
</evidence>
<sequence>MDTSSSLRPLHVFAQKYQADLVSQASSTATEQHPNRESKAPELAVPQCVVDLLARLELPMQSFGIKSPTSSPQADSLFETHSSLCINARNLSTDNSHGTISVNRPRANSTHPNERHFYRLLPDWQTSYLWYDVSAPLYGPDHRAEVDPAMINKKYPKLAPFFWRWRDAHEAAFEQQGCDHGLAVEPFPNSEDKVAWEVAGFLIACWLVLHEDVESVSYVLTYKTQYHITRKNMDETLQLFFEDQNALL</sequence>
<gene>
    <name evidence="1" type="ORF">PRK78_000001</name>
</gene>
<dbReference type="EMBL" id="CP120627">
    <property type="protein sequence ID" value="WEW54581.1"/>
    <property type="molecule type" value="Genomic_DNA"/>
</dbReference>